<dbReference type="Gene3D" id="1.10.10.60">
    <property type="entry name" value="Homeodomain-like"/>
    <property type="match status" value="1"/>
</dbReference>
<sequence length="211" mass="23297">MTRRRRGTELEADIFEAVRAEITERGYAGLTYEGVAAAAGTSKTVLYRRWDTKVEMVMAAMVDVAREVLTVPDTGSLADDLRMVLARMRVRLAEVGPRTIRSLLADLPEGSTGSVIGLITTHVDEVMAPVLERARRRGELGPHPLPPRAASLPFDLARHEVFIAGNMSEDTIDQIISVCVIPLWTTWTNTPESDTPETDRHMTSSRGMTHT</sequence>
<accession>A0ABR5IHY1</accession>
<dbReference type="Proteomes" id="UP000037247">
    <property type="component" value="Unassembled WGS sequence"/>
</dbReference>
<dbReference type="InterPro" id="IPR001647">
    <property type="entry name" value="HTH_TetR"/>
</dbReference>
<proteinExistence type="predicted"/>
<keyword evidence="2 4" id="KW-0238">DNA-binding</keyword>
<dbReference type="InterPro" id="IPR036271">
    <property type="entry name" value="Tet_transcr_reg_TetR-rel_C_sf"/>
</dbReference>
<feature type="region of interest" description="Disordered" evidence="5">
    <location>
        <begin position="189"/>
        <end position="211"/>
    </location>
</feature>
<dbReference type="EMBL" id="LDTZ01000013">
    <property type="protein sequence ID" value="KNA93330.1"/>
    <property type="molecule type" value="Genomic_DNA"/>
</dbReference>
<dbReference type="PROSITE" id="PS50977">
    <property type="entry name" value="HTH_TETR_2"/>
    <property type="match status" value="1"/>
</dbReference>
<dbReference type="SUPFAM" id="SSF48498">
    <property type="entry name" value="Tetracyclin repressor-like, C-terminal domain"/>
    <property type="match status" value="1"/>
</dbReference>
<evidence type="ECO:0000256" key="4">
    <source>
        <dbReference type="PROSITE-ProRule" id="PRU00335"/>
    </source>
</evidence>
<dbReference type="InterPro" id="IPR009057">
    <property type="entry name" value="Homeodomain-like_sf"/>
</dbReference>
<name>A0ABR5IHY1_9ACTN</name>
<dbReference type="RefSeq" id="WP_049697413.1">
    <property type="nucleotide sequence ID" value="NZ_JAQDQF010000001.1"/>
</dbReference>
<dbReference type="Pfam" id="PF16859">
    <property type="entry name" value="TetR_C_11"/>
    <property type="match status" value="1"/>
</dbReference>
<protein>
    <submittedName>
        <fullName evidence="7">TetR family transcriptional regulator</fullName>
    </submittedName>
</protein>
<evidence type="ECO:0000313" key="8">
    <source>
        <dbReference type="Proteomes" id="UP000037247"/>
    </source>
</evidence>
<dbReference type="SUPFAM" id="SSF46689">
    <property type="entry name" value="Homeodomain-like"/>
    <property type="match status" value="1"/>
</dbReference>
<dbReference type="Pfam" id="PF00440">
    <property type="entry name" value="TetR_N"/>
    <property type="match status" value="1"/>
</dbReference>
<evidence type="ECO:0000259" key="6">
    <source>
        <dbReference type="PROSITE" id="PS50977"/>
    </source>
</evidence>
<evidence type="ECO:0000256" key="2">
    <source>
        <dbReference type="ARBA" id="ARBA00023125"/>
    </source>
</evidence>
<reference evidence="7 8" key="1">
    <citation type="submission" date="2015-05" db="EMBL/GenBank/DDBJ databases">
        <title>Draft genome sequence of the bacterium Gordonia jacobaea a new member of the Gordonia genus.</title>
        <authorList>
            <person name="Jimenez-Galisteo G."/>
            <person name="Dominguez A."/>
            <person name="Munoz E."/>
            <person name="Vinas M."/>
        </authorList>
    </citation>
    <scope>NUCLEOTIDE SEQUENCE [LARGE SCALE GENOMIC DNA]</scope>
    <source>
        <strain evidence="8">mv1</strain>
    </source>
</reference>
<dbReference type="InterPro" id="IPR011075">
    <property type="entry name" value="TetR_C"/>
</dbReference>
<evidence type="ECO:0000256" key="5">
    <source>
        <dbReference type="SAM" id="MobiDB-lite"/>
    </source>
</evidence>
<comment type="caution">
    <text evidence="7">The sequence shown here is derived from an EMBL/GenBank/DDBJ whole genome shotgun (WGS) entry which is preliminary data.</text>
</comment>
<gene>
    <name evidence="7" type="ORF">ABW18_02755</name>
</gene>
<dbReference type="PANTHER" id="PTHR30055:SF148">
    <property type="entry name" value="TETR-FAMILY TRANSCRIPTIONAL REGULATOR"/>
    <property type="match status" value="1"/>
</dbReference>
<dbReference type="InterPro" id="IPR050109">
    <property type="entry name" value="HTH-type_TetR-like_transc_reg"/>
</dbReference>
<keyword evidence="3" id="KW-0804">Transcription</keyword>
<keyword evidence="1" id="KW-0805">Transcription regulation</keyword>
<evidence type="ECO:0000256" key="3">
    <source>
        <dbReference type="ARBA" id="ARBA00023163"/>
    </source>
</evidence>
<evidence type="ECO:0000256" key="1">
    <source>
        <dbReference type="ARBA" id="ARBA00023015"/>
    </source>
</evidence>
<feature type="DNA-binding region" description="H-T-H motif" evidence="4">
    <location>
        <begin position="31"/>
        <end position="50"/>
    </location>
</feature>
<organism evidence="7 8">
    <name type="scientific">Gordonia jacobaea</name>
    <dbReference type="NCBI Taxonomy" id="122202"/>
    <lineage>
        <taxon>Bacteria</taxon>
        <taxon>Bacillati</taxon>
        <taxon>Actinomycetota</taxon>
        <taxon>Actinomycetes</taxon>
        <taxon>Mycobacteriales</taxon>
        <taxon>Gordoniaceae</taxon>
        <taxon>Gordonia</taxon>
    </lineage>
</organism>
<keyword evidence="8" id="KW-1185">Reference proteome</keyword>
<evidence type="ECO:0000313" key="7">
    <source>
        <dbReference type="EMBL" id="KNA93330.1"/>
    </source>
</evidence>
<dbReference type="PANTHER" id="PTHR30055">
    <property type="entry name" value="HTH-TYPE TRANSCRIPTIONAL REGULATOR RUTR"/>
    <property type="match status" value="1"/>
</dbReference>
<dbReference type="Gene3D" id="1.10.357.10">
    <property type="entry name" value="Tetracycline Repressor, domain 2"/>
    <property type="match status" value="1"/>
</dbReference>
<feature type="domain" description="HTH tetR-type" evidence="6">
    <location>
        <begin position="8"/>
        <end position="68"/>
    </location>
</feature>